<dbReference type="InterPro" id="IPR013783">
    <property type="entry name" value="Ig-like_fold"/>
</dbReference>
<dbReference type="InterPro" id="IPR006103">
    <property type="entry name" value="Glyco_hydro_2_cat"/>
</dbReference>
<evidence type="ECO:0000256" key="6">
    <source>
        <dbReference type="ARBA" id="ARBA00022989"/>
    </source>
</evidence>
<evidence type="ECO:0000256" key="1">
    <source>
        <dbReference type="ARBA" id="ARBA00004127"/>
    </source>
</evidence>
<dbReference type="GO" id="GO:0004553">
    <property type="term" value="F:hydrolase activity, hydrolyzing O-glycosyl compounds"/>
    <property type="evidence" value="ECO:0007669"/>
    <property type="project" value="InterPro"/>
</dbReference>
<dbReference type="GO" id="GO:0005975">
    <property type="term" value="P:carbohydrate metabolic process"/>
    <property type="evidence" value="ECO:0007669"/>
    <property type="project" value="InterPro"/>
</dbReference>
<proteinExistence type="inferred from homology"/>
<feature type="domain" description="Glycoside hydrolase family 2 immunoglobulin-like beta-sandwich" evidence="10">
    <location>
        <begin position="613"/>
        <end position="648"/>
    </location>
</feature>
<dbReference type="Pfam" id="PF02836">
    <property type="entry name" value="Glyco_hydro_2_C"/>
    <property type="match status" value="1"/>
</dbReference>
<keyword evidence="6 9" id="KW-1133">Transmembrane helix</keyword>
<sequence>MPDEKILPNANPWSIRINPRILSDATIGLSDGLTVPFALAAGLSTLGNTRLVVYGGVAELIAGSISMGLGGYLGAKGEAESYYATQENTRRKIMLEPGEINDSIKSILHDTGIPEALADELKNHLVSGNEDKLLSFLMRFDYSLSEPPTNRAFACALTIAFGYLIGGFIPLLPYFFVKKEEVRKGLVWSSVIMAVTLFAFGYAKTAVVHGWKGWKRCWKGVKGAIEMVLFYARAESEFNRTIPHREHPALGTPSLHFSCLNAIPPLAFVRNKFLQQYLKMSKSLDESYPRPDFVRSRLQWESLNGPWDFFFDDGDVGLSNHWHKTGLPEKIDFEIESSDATTTSTASETITAQIAANPEKLKQGNLNQQHRSTTTQTKRSIIVPYVFQAPASGINERAVHEVLWYERSITDPRTDEEVAKHYKTILRFGAVDYEATVWLNGQYVGSHTGGHVPFDIDVTDAINGTDNRLTLRVYDSAYDLTQPRGKQYWGAKPESIFYTPSGGIWQNVWLESVPSVRLADSSHGTVLRSSDIENGILHSEIAVLGWQPGHHYSVEVEASFGNVVLEPSRQDLPKEINRVSVDVDLHLTEAQQDNLLHDNKPQIFQNPRAWKNGLALWSPDFPNLYKLTIRLYTGETLLDEVTTSTGMRSLNWSTSNGTFLLNNLPLFQALNLDQGYWPETLMTPPSPSACRTDIILAKNMGLNGCRKHQKLEDPVFLHHADQLGYLVWSEMGNAYSYSSLYASRFNQEWTEAVKRDINHACIVAWTPVNESWGYPDLKGSVEQRNHIRSLYYLTKTLDATRPVNDNCGWEHVCTDLTTFHDYSDGDVLAGVCKTMEGILDKKAGRAVFVEGIADKDEGARHREGAVVLCTEFGGVNIAPAEKEGYEDDWGYTTAADPADLLARIEKLVNAVVDGGHCAGFVWTQLTDIEQETNGLYSWDRKEKLEAAKVKAVMDSAKEKYFERLGVRSDKTY</sequence>
<dbReference type="SUPFAM" id="SSF51445">
    <property type="entry name" value="(Trans)glycosidases"/>
    <property type="match status" value="1"/>
</dbReference>
<evidence type="ECO:0000313" key="14">
    <source>
        <dbReference type="Proteomes" id="UP000799444"/>
    </source>
</evidence>
<protein>
    <submittedName>
        <fullName evidence="13">Glycoside hydrolase</fullName>
    </submittedName>
</protein>
<feature type="transmembrane region" description="Helical" evidence="9">
    <location>
        <begin position="185"/>
        <end position="203"/>
    </location>
</feature>
<dbReference type="Proteomes" id="UP000799444">
    <property type="component" value="Unassembled WGS sequence"/>
</dbReference>
<feature type="domain" description="Glycosyl hydrolases family 2 sugar binding" evidence="12">
    <location>
        <begin position="395"/>
        <end position="474"/>
    </location>
</feature>
<evidence type="ECO:0000256" key="5">
    <source>
        <dbReference type="ARBA" id="ARBA00022801"/>
    </source>
</evidence>
<dbReference type="GO" id="GO:0005384">
    <property type="term" value="F:manganese ion transmembrane transporter activity"/>
    <property type="evidence" value="ECO:0007669"/>
    <property type="project" value="InterPro"/>
</dbReference>
<evidence type="ECO:0000256" key="2">
    <source>
        <dbReference type="ARBA" id="ARBA00007049"/>
    </source>
</evidence>
<dbReference type="Gene3D" id="2.60.40.10">
    <property type="entry name" value="Immunoglobulins"/>
    <property type="match status" value="1"/>
</dbReference>
<dbReference type="Pfam" id="PF01988">
    <property type="entry name" value="VIT1"/>
    <property type="match status" value="1"/>
</dbReference>
<dbReference type="InterPro" id="IPR017853">
    <property type="entry name" value="GH"/>
</dbReference>
<comment type="caution">
    <text evidence="13">The sequence shown here is derived from an EMBL/GenBank/DDBJ whole genome shotgun (WGS) entry which is preliminary data.</text>
</comment>
<dbReference type="Gene3D" id="2.60.120.260">
    <property type="entry name" value="Galactose-binding domain-like"/>
    <property type="match status" value="1"/>
</dbReference>
<feature type="domain" description="Glycoside hydrolase family 2 catalytic" evidence="11">
    <location>
        <begin position="740"/>
        <end position="806"/>
    </location>
</feature>
<dbReference type="Gene3D" id="3.20.20.80">
    <property type="entry name" value="Glycosidases"/>
    <property type="match status" value="1"/>
</dbReference>
<dbReference type="OrthoDB" id="20872at2759"/>
<keyword evidence="7 9" id="KW-0472">Membrane</keyword>
<evidence type="ECO:0000256" key="3">
    <source>
        <dbReference type="ARBA" id="ARBA00007401"/>
    </source>
</evidence>
<comment type="similarity">
    <text evidence="3">Belongs to the glycosyl hydrolase 2 family.</text>
</comment>
<accession>A0A9P4QN48</accession>
<organism evidence="13 14">
    <name type="scientific">Polyplosphaeria fusca</name>
    <dbReference type="NCBI Taxonomy" id="682080"/>
    <lineage>
        <taxon>Eukaryota</taxon>
        <taxon>Fungi</taxon>
        <taxon>Dikarya</taxon>
        <taxon>Ascomycota</taxon>
        <taxon>Pezizomycotina</taxon>
        <taxon>Dothideomycetes</taxon>
        <taxon>Pleosporomycetidae</taxon>
        <taxon>Pleosporales</taxon>
        <taxon>Tetraplosphaeriaceae</taxon>
        <taxon>Polyplosphaeria</taxon>
    </lineage>
</organism>
<dbReference type="EMBL" id="ML996281">
    <property type="protein sequence ID" value="KAF2728423.1"/>
    <property type="molecule type" value="Genomic_DNA"/>
</dbReference>
<evidence type="ECO:0000259" key="12">
    <source>
        <dbReference type="Pfam" id="PF02837"/>
    </source>
</evidence>
<evidence type="ECO:0000259" key="11">
    <source>
        <dbReference type="Pfam" id="PF02836"/>
    </source>
</evidence>
<evidence type="ECO:0000256" key="8">
    <source>
        <dbReference type="ARBA" id="ARBA00023295"/>
    </source>
</evidence>
<dbReference type="Pfam" id="PF00703">
    <property type="entry name" value="Glyco_hydro_2"/>
    <property type="match status" value="1"/>
</dbReference>
<name>A0A9P4QN48_9PLEO</name>
<dbReference type="InterPro" id="IPR036156">
    <property type="entry name" value="Beta-gal/glucu_dom_sf"/>
</dbReference>
<comment type="similarity">
    <text evidence="2">Belongs to the CCC1 family.</text>
</comment>
<dbReference type="InterPro" id="IPR051913">
    <property type="entry name" value="GH2_Domain-Containing"/>
</dbReference>
<dbReference type="InterPro" id="IPR006104">
    <property type="entry name" value="Glyco_hydro_2_N"/>
</dbReference>
<gene>
    <name evidence="13" type="ORF">EJ04DRAFT_556787</name>
</gene>
<evidence type="ECO:0000256" key="4">
    <source>
        <dbReference type="ARBA" id="ARBA00022692"/>
    </source>
</evidence>
<dbReference type="PANTHER" id="PTHR42732">
    <property type="entry name" value="BETA-GALACTOSIDASE"/>
    <property type="match status" value="1"/>
</dbReference>
<comment type="subcellular location">
    <subcellularLocation>
        <location evidence="1">Endomembrane system</location>
        <topology evidence="1">Multi-pass membrane protein</topology>
    </subcellularLocation>
</comment>
<dbReference type="GO" id="GO:0030026">
    <property type="term" value="P:intracellular manganese ion homeostasis"/>
    <property type="evidence" value="ECO:0007669"/>
    <property type="project" value="InterPro"/>
</dbReference>
<dbReference type="CDD" id="cd02435">
    <property type="entry name" value="CCC1"/>
    <property type="match status" value="1"/>
</dbReference>
<keyword evidence="14" id="KW-1185">Reference proteome</keyword>
<dbReference type="AlphaFoldDB" id="A0A9P4QN48"/>
<evidence type="ECO:0000313" key="13">
    <source>
        <dbReference type="EMBL" id="KAF2728423.1"/>
    </source>
</evidence>
<dbReference type="SUPFAM" id="SSF49303">
    <property type="entry name" value="beta-Galactosidase/glucuronidase domain"/>
    <property type="match status" value="1"/>
</dbReference>
<keyword evidence="8" id="KW-0326">Glycosidase</keyword>
<keyword evidence="4 9" id="KW-0812">Transmembrane</keyword>
<evidence type="ECO:0000256" key="7">
    <source>
        <dbReference type="ARBA" id="ARBA00023136"/>
    </source>
</evidence>
<dbReference type="GO" id="GO:0012505">
    <property type="term" value="C:endomembrane system"/>
    <property type="evidence" value="ECO:0007669"/>
    <property type="project" value="UniProtKB-SubCell"/>
</dbReference>
<reference evidence="13" key="1">
    <citation type="journal article" date="2020" name="Stud. Mycol.">
        <title>101 Dothideomycetes genomes: a test case for predicting lifestyles and emergence of pathogens.</title>
        <authorList>
            <person name="Haridas S."/>
            <person name="Albert R."/>
            <person name="Binder M."/>
            <person name="Bloem J."/>
            <person name="Labutti K."/>
            <person name="Salamov A."/>
            <person name="Andreopoulos B."/>
            <person name="Baker S."/>
            <person name="Barry K."/>
            <person name="Bills G."/>
            <person name="Bluhm B."/>
            <person name="Cannon C."/>
            <person name="Castanera R."/>
            <person name="Culley D."/>
            <person name="Daum C."/>
            <person name="Ezra D."/>
            <person name="Gonzalez J."/>
            <person name="Henrissat B."/>
            <person name="Kuo A."/>
            <person name="Liang C."/>
            <person name="Lipzen A."/>
            <person name="Lutzoni F."/>
            <person name="Magnuson J."/>
            <person name="Mondo S."/>
            <person name="Nolan M."/>
            <person name="Ohm R."/>
            <person name="Pangilinan J."/>
            <person name="Park H.-J."/>
            <person name="Ramirez L."/>
            <person name="Alfaro M."/>
            <person name="Sun H."/>
            <person name="Tritt A."/>
            <person name="Yoshinaga Y."/>
            <person name="Zwiers L.-H."/>
            <person name="Turgeon B."/>
            <person name="Goodwin S."/>
            <person name="Spatafora J."/>
            <person name="Crous P."/>
            <person name="Grigoriev I."/>
        </authorList>
    </citation>
    <scope>NUCLEOTIDE SEQUENCE</scope>
    <source>
        <strain evidence="13">CBS 125425</strain>
    </source>
</reference>
<dbReference type="InterPro" id="IPR008979">
    <property type="entry name" value="Galactose-bd-like_sf"/>
</dbReference>
<feature type="transmembrane region" description="Helical" evidence="9">
    <location>
        <begin position="151"/>
        <end position="173"/>
    </location>
</feature>
<evidence type="ECO:0000256" key="9">
    <source>
        <dbReference type="SAM" id="Phobius"/>
    </source>
</evidence>
<dbReference type="PANTHER" id="PTHR42732:SF4">
    <property type="entry name" value="BETA-MANNOSIDASE"/>
    <property type="match status" value="1"/>
</dbReference>
<dbReference type="InterPro" id="IPR006102">
    <property type="entry name" value="Ig-like_GH2"/>
</dbReference>
<dbReference type="SUPFAM" id="SSF49785">
    <property type="entry name" value="Galactose-binding domain-like"/>
    <property type="match status" value="1"/>
</dbReference>
<evidence type="ECO:0000259" key="10">
    <source>
        <dbReference type="Pfam" id="PF00703"/>
    </source>
</evidence>
<dbReference type="Pfam" id="PF02837">
    <property type="entry name" value="Glyco_hydro_2_N"/>
    <property type="match status" value="1"/>
</dbReference>
<dbReference type="InterPro" id="IPR008217">
    <property type="entry name" value="Ccc1_fam"/>
</dbReference>
<keyword evidence="5 13" id="KW-0378">Hydrolase</keyword>